<dbReference type="EMBL" id="PQZD01000003">
    <property type="protein sequence ID" value="RTI48677.1"/>
    <property type="molecule type" value="Genomic_DNA"/>
</dbReference>
<dbReference type="RefSeq" id="WP_126232537.1">
    <property type="nucleotide sequence ID" value="NZ_PQZD01000003.1"/>
</dbReference>
<evidence type="ECO:0008006" key="4">
    <source>
        <dbReference type="Google" id="ProtNLM"/>
    </source>
</evidence>
<evidence type="ECO:0000313" key="3">
    <source>
        <dbReference type="Proteomes" id="UP000288507"/>
    </source>
</evidence>
<evidence type="ECO:0000313" key="1">
    <source>
        <dbReference type="EMBL" id="RTI48677.1"/>
    </source>
</evidence>
<dbReference type="EMBL" id="PRBV01000024">
    <property type="protein sequence ID" value="RTJ77986.1"/>
    <property type="molecule type" value="Genomic_DNA"/>
</dbReference>
<dbReference type="InterPro" id="IPR010767">
    <property type="entry name" value="Phage_CGC-2007_Cje0229"/>
</dbReference>
<dbReference type="AlphaFoldDB" id="A0A430VC91"/>
<gene>
    <name evidence="2" type="ORF">C3H57_09655</name>
    <name evidence="1" type="ORF">C3I27_04435</name>
</gene>
<proteinExistence type="predicted"/>
<name>A0A430VC91_CAMJU</name>
<comment type="caution">
    <text evidence="2">The sequence shown here is derived from an EMBL/GenBank/DDBJ whole genome shotgun (WGS) entry which is preliminary data.</text>
</comment>
<sequence>MTIDEIRRTAVKPYDEDKFELIEDYRVNLTVKYKGQDKTLDFIIPAGYKTNGADIPRCFWSMFPPYRSEYFSAVVIHDYLCDMATSRYDYRIADLALRKAMKILDCKYKSEIFYWSCHLFHEVKMSIYSLFTKIVRW</sequence>
<dbReference type="Proteomes" id="UP000288507">
    <property type="component" value="Unassembled WGS sequence"/>
</dbReference>
<dbReference type="Pfam" id="PF07087">
    <property type="entry name" value="DUF1353"/>
    <property type="match status" value="1"/>
</dbReference>
<organism evidence="2 3">
    <name type="scientific">Campylobacter jejuni</name>
    <dbReference type="NCBI Taxonomy" id="197"/>
    <lineage>
        <taxon>Bacteria</taxon>
        <taxon>Pseudomonadati</taxon>
        <taxon>Campylobacterota</taxon>
        <taxon>Epsilonproteobacteria</taxon>
        <taxon>Campylobacterales</taxon>
        <taxon>Campylobacteraceae</taxon>
        <taxon>Campylobacter</taxon>
    </lineage>
</organism>
<evidence type="ECO:0000313" key="2">
    <source>
        <dbReference type="EMBL" id="RTJ77986.1"/>
    </source>
</evidence>
<dbReference type="Proteomes" id="UP000287197">
    <property type="component" value="Unassembled WGS sequence"/>
</dbReference>
<protein>
    <recommendedName>
        <fullName evidence="4">DUF1353 domain-containing protein</fullName>
    </recommendedName>
</protein>
<reference evidence="1" key="1">
    <citation type="submission" date="2018-01" db="EMBL/GenBank/DDBJ databases">
        <authorList>
            <person name="Kovanen S."/>
            <person name="Nieminen T."/>
            <person name="Pohja-Mykra M."/>
            <person name="Raunio-Saarnisto M."/>
            <person name="Sauvala M."/>
            <person name="Fredriksson-Ahomaa M."/>
            <person name="Hanninen M.-L."/>
            <person name="Kivisto R."/>
        </authorList>
    </citation>
    <scope>NUCLEOTIDE SEQUENCE</scope>
    <source>
        <strain evidence="1">SO-26</strain>
    </source>
</reference>
<accession>A0A430VC91</accession>
<reference evidence="2 3" key="2">
    <citation type="journal article" date="2019" name="Appl. Environ. Microbiol.">
        <title>Population genetics and characterization of Campylobacter jejuni isolates in western jackdaws and game birds in Finland.</title>
        <authorList>
            <person name="Kovanen S."/>
            <person name="Rossi M."/>
            <person name="Pohja-Mykra M."/>
            <person name="Nieminen T."/>
            <person name="Raunio-Saarnisto M."/>
            <person name="Sauvala M."/>
            <person name="Fredriksson-Ahomaa M."/>
            <person name="Hanninen M.L."/>
            <person name="Kivisto R."/>
        </authorList>
    </citation>
    <scope>NUCLEOTIDE SEQUENCE [LARGE SCALE GENOMIC DNA]</scope>
    <source>
        <strain evidence="2 3">CB313</strain>
        <strain evidence="1">SO-26</strain>
    </source>
</reference>